<organism evidence="4 5">
    <name type="scientific">Donghicola eburneus</name>
    <dbReference type="NCBI Taxonomy" id="393278"/>
    <lineage>
        <taxon>Bacteria</taxon>
        <taxon>Pseudomonadati</taxon>
        <taxon>Pseudomonadota</taxon>
        <taxon>Alphaproteobacteria</taxon>
        <taxon>Rhodobacterales</taxon>
        <taxon>Roseobacteraceae</taxon>
        <taxon>Donghicola</taxon>
    </lineage>
</organism>
<evidence type="ECO:0000259" key="2">
    <source>
        <dbReference type="Pfam" id="PF12281"/>
    </source>
</evidence>
<feature type="coiled-coil region" evidence="1">
    <location>
        <begin position="90"/>
        <end position="120"/>
    </location>
</feature>
<proteinExistence type="predicted"/>
<evidence type="ECO:0000259" key="3">
    <source>
        <dbReference type="Pfam" id="PF20586"/>
    </source>
</evidence>
<dbReference type="Pfam" id="PF12281">
    <property type="entry name" value="NTP_transf_8"/>
    <property type="match status" value="1"/>
</dbReference>
<sequence length="367" mass="40489">MWTFSKSLCLAIFCFDRYMNAKQNLEMIGMTPLSSIAMSAYTDLVRLLKDDALSGVEGKPTLKERGDKAYWYAARRVGTEMRFIYIGEDSDETRARIDRIEELRATAKERQAERSRLVRLLRAEGMTPTDRATGSILSAMAAAGTFRLGGTIVGTNAFRLYEGELGIRLPLGGMANTGDIDIAQFEKLSVALQDQVDPGLAETFSALKFDPLPALDQGRTWRWAQGGSGQLVEFLTPAFGEETIRDLPALGVNAQGLNYLNFLIAEPIHAAAIYRSGVLVQVPRPERYAVHKLIIADRRRDGAGSLKSAKDREQAAFLIKAMAEDRPDDLVRAYASALEVGPRWREHIGNSLKRMPDTSGLLDSLGA</sequence>
<accession>A0A1M4MUU9</accession>
<gene>
    <name evidence="4" type="ORF">KARMA_0089</name>
</gene>
<dbReference type="Proteomes" id="UP000184085">
    <property type="component" value="Unassembled WGS sequence"/>
</dbReference>
<feature type="domain" description="Nucleotidyltransferase-like" evidence="2">
    <location>
        <begin position="132"/>
        <end position="338"/>
    </location>
</feature>
<feature type="domain" description="DUF6788" evidence="3">
    <location>
        <begin position="51"/>
        <end position="95"/>
    </location>
</feature>
<evidence type="ECO:0000313" key="4">
    <source>
        <dbReference type="EMBL" id="SCM65919.1"/>
    </source>
</evidence>
<dbReference type="Pfam" id="PF20586">
    <property type="entry name" value="DUF6788"/>
    <property type="match status" value="1"/>
</dbReference>
<dbReference type="EMBL" id="FMJB01000001">
    <property type="protein sequence ID" value="SCM65919.1"/>
    <property type="molecule type" value="Genomic_DNA"/>
</dbReference>
<name>A0A1M4MUU9_9RHOB</name>
<dbReference type="InterPro" id="IPR046738">
    <property type="entry name" value="DUF6788"/>
</dbReference>
<reference evidence="5" key="1">
    <citation type="submission" date="2016-09" db="EMBL/GenBank/DDBJ databases">
        <authorList>
            <person name="Wibberg D."/>
        </authorList>
    </citation>
    <scope>NUCLEOTIDE SEQUENCE [LARGE SCALE GENOMIC DNA]</scope>
</reference>
<keyword evidence="5" id="KW-1185">Reference proteome</keyword>
<dbReference type="PIRSF" id="PIRSF031854">
    <property type="entry name" value="UCP031854"/>
    <property type="match status" value="1"/>
</dbReference>
<dbReference type="InterPro" id="IPR022550">
    <property type="entry name" value="NTP_transf_8"/>
</dbReference>
<keyword evidence="1" id="KW-0175">Coiled coil</keyword>
<evidence type="ECO:0000313" key="5">
    <source>
        <dbReference type="Proteomes" id="UP000184085"/>
    </source>
</evidence>
<dbReference type="AlphaFoldDB" id="A0A1M4MUU9"/>
<dbReference type="InterPro" id="IPR058575">
    <property type="entry name" value="NTP_transf_8_dom"/>
</dbReference>
<protein>
    <submittedName>
        <fullName evidence="4">Uncharacterized protein</fullName>
    </submittedName>
</protein>
<evidence type="ECO:0000256" key="1">
    <source>
        <dbReference type="SAM" id="Coils"/>
    </source>
</evidence>